<dbReference type="Gene3D" id="2.120.10.30">
    <property type="entry name" value="TolB, C-terminal domain"/>
    <property type="match status" value="1"/>
</dbReference>
<proteinExistence type="predicted"/>
<dbReference type="Gene3D" id="2.130.10.10">
    <property type="entry name" value="YVTN repeat-like/Quinoprotein amine dehydrogenase"/>
    <property type="match status" value="1"/>
</dbReference>
<dbReference type="InterPro" id="IPR011659">
    <property type="entry name" value="WD40"/>
</dbReference>
<comment type="caution">
    <text evidence="2">The sequence shown here is derived from an EMBL/GenBank/DDBJ whole genome shotgun (WGS) entry which is preliminary data.</text>
</comment>
<dbReference type="AlphaFoldDB" id="A0A839N4A8"/>
<protein>
    <recommendedName>
        <fullName evidence="4">Lipoprotein LpqB beta-propeller domain-containing protein</fullName>
    </recommendedName>
</protein>
<dbReference type="InterPro" id="IPR011042">
    <property type="entry name" value="6-blade_b-propeller_TolB-like"/>
</dbReference>
<accession>A0A839N4A8</accession>
<feature type="chain" id="PRO_5039488573" description="Lipoprotein LpqB beta-propeller domain-containing protein" evidence="1">
    <location>
        <begin position="25"/>
        <end position="388"/>
    </location>
</feature>
<keyword evidence="1" id="KW-0732">Signal</keyword>
<evidence type="ECO:0000313" key="2">
    <source>
        <dbReference type="EMBL" id="MBB2890476.1"/>
    </source>
</evidence>
<dbReference type="SUPFAM" id="SSF82171">
    <property type="entry name" value="DPP6 N-terminal domain-like"/>
    <property type="match status" value="1"/>
</dbReference>
<dbReference type="EMBL" id="JACHVQ010000001">
    <property type="protein sequence ID" value="MBB2890476.1"/>
    <property type="molecule type" value="Genomic_DNA"/>
</dbReference>
<feature type="signal peptide" evidence="1">
    <location>
        <begin position="1"/>
        <end position="24"/>
    </location>
</feature>
<name>A0A839N4A8_9MICO</name>
<reference evidence="2 3" key="1">
    <citation type="submission" date="2020-08" db="EMBL/GenBank/DDBJ databases">
        <title>Sequencing the genomes of 1000 actinobacteria strains.</title>
        <authorList>
            <person name="Klenk H.-P."/>
        </authorList>
    </citation>
    <scope>NUCLEOTIDE SEQUENCE [LARGE SCALE GENOMIC DNA]</scope>
    <source>
        <strain evidence="2 3">DSM 105369</strain>
    </source>
</reference>
<dbReference type="Proteomes" id="UP000559182">
    <property type="component" value="Unassembled WGS sequence"/>
</dbReference>
<gene>
    <name evidence="2" type="ORF">FHU39_000460</name>
</gene>
<evidence type="ECO:0000313" key="3">
    <source>
        <dbReference type="Proteomes" id="UP000559182"/>
    </source>
</evidence>
<dbReference type="RefSeq" id="WP_183318593.1">
    <property type="nucleotide sequence ID" value="NZ_JACHVQ010000001.1"/>
</dbReference>
<organism evidence="2 3">
    <name type="scientific">Flexivirga oryzae</name>
    <dbReference type="NCBI Taxonomy" id="1794944"/>
    <lineage>
        <taxon>Bacteria</taxon>
        <taxon>Bacillati</taxon>
        <taxon>Actinomycetota</taxon>
        <taxon>Actinomycetes</taxon>
        <taxon>Micrococcales</taxon>
        <taxon>Dermacoccaceae</taxon>
        <taxon>Flexivirga</taxon>
    </lineage>
</organism>
<sequence length="388" mass="38822">MRGAGRRSRVVAAMGGAVVACAVAACSSGAGPVQQPTNAAASYTTVPVRAMKARAVKAVDGAIAYSPDGKKAAVQGGSSICIVTVAASDGTGRICPKLKAPVGAVVFSPDGATAVVVEDVARDFTGRMWLIATEDGSVRQVSVPAGVSAERKKATIYRTVVWPAGGAPLALVDVPGTSAISDHLVRIDVGSAKPEDLGVVAEGDIAADGTMVAAGHKVVFGAYRAHEPKSRLLVFDLDTKKVSQVELTGALVGTSSRAAPVALSADGRHAALIIDDPVKFTVAPPAQVDLGSGAVTAVTGTPGLRLAAAAYSPDGSQLAFFATPKSGAAGLSVLVAPTAKGTARTLLTEHVRSSGDFGLQWSGDNELLPHSAPVGRVPDGVGPVALSG</sequence>
<evidence type="ECO:0008006" key="4">
    <source>
        <dbReference type="Google" id="ProtNLM"/>
    </source>
</evidence>
<keyword evidence="3" id="KW-1185">Reference proteome</keyword>
<dbReference type="Pfam" id="PF07676">
    <property type="entry name" value="PD40"/>
    <property type="match status" value="1"/>
</dbReference>
<dbReference type="InterPro" id="IPR015943">
    <property type="entry name" value="WD40/YVTN_repeat-like_dom_sf"/>
</dbReference>
<dbReference type="PROSITE" id="PS51257">
    <property type="entry name" value="PROKAR_LIPOPROTEIN"/>
    <property type="match status" value="1"/>
</dbReference>
<evidence type="ECO:0000256" key="1">
    <source>
        <dbReference type="SAM" id="SignalP"/>
    </source>
</evidence>